<comment type="subcellular location">
    <subcellularLocation>
        <location evidence="1">Membrane</location>
        <topology evidence="1">Multi-pass membrane protein</topology>
    </subcellularLocation>
</comment>
<dbReference type="AlphaFoldDB" id="A0A9W8LR65"/>
<dbReference type="GO" id="GO:0016020">
    <property type="term" value="C:membrane"/>
    <property type="evidence" value="ECO:0007669"/>
    <property type="project" value="UniProtKB-SubCell"/>
</dbReference>
<name>A0A9W8LR65_9FUNG</name>
<evidence type="ECO:0000256" key="1">
    <source>
        <dbReference type="ARBA" id="ARBA00004141"/>
    </source>
</evidence>
<evidence type="ECO:0000259" key="7">
    <source>
        <dbReference type="Pfam" id="PF02544"/>
    </source>
</evidence>
<dbReference type="GO" id="GO:0008202">
    <property type="term" value="P:steroid metabolic process"/>
    <property type="evidence" value="ECO:0007669"/>
    <property type="project" value="InterPro"/>
</dbReference>
<dbReference type="PANTHER" id="PTHR10556">
    <property type="entry name" value="3-OXO-5-ALPHA-STEROID 4-DEHYDROGENASE"/>
    <property type="match status" value="1"/>
</dbReference>
<evidence type="ECO:0000256" key="6">
    <source>
        <dbReference type="SAM" id="Phobius"/>
    </source>
</evidence>
<evidence type="ECO:0000256" key="3">
    <source>
        <dbReference type="ARBA" id="ARBA00022692"/>
    </source>
</evidence>
<dbReference type="Pfam" id="PF02544">
    <property type="entry name" value="Steroid_dh"/>
    <property type="match status" value="1"/>
</dbReference>
<feature type="transmembrane region" description="Helical" evidence="6">
    <location>
        <begin position="12"/>
        <end position="31"/>
    </location>
</feature>
<evidence type="ECO:0000313" key="9">
    <source>
        <dbReference type="Proteomes" id="UP001140094"/>
    </source>
</evidence>
<comment type="similarity">
    <text evidence="2">Belongs to the steroid 5-alpha reductase family.</text>
</comment>
<dbReference type="GO" id="GO:0003865">
    <property type="term" value="F:3-oxo-5-alpha-steroid 4-dehydrogenase activity"/>
    <property type="evidence" value="ECO:0007669"/>
    <property type="project" value="InterPro"/>
</dbReference>
<dbReference type="InterPro" id="IPR039357">
    <property type="entry name" value="SRD5A/TECR"/>
</dbReference>
<organism evidence="8 9">
    <name type="scientific">Coemansia guatemalensis</name>
    <dbReference type="NCBI Taxonomy" id="2761395"/>
    <lineage>
        <taxon>Eukaryota</taxon>
        <taxon>Fungi</taxon>
        <taxon>Fungi incertae sedis</taxon>
        <taxon>Zoopagomycota</taxon>
        <taxon>Kickxellomycotina</taxon>
        <taxon>Kickxellomycetes</taxon>
        <taxon>Kickxellales</taxon>
        <taxon>Kickxellaceae</taxon>
        <taxon>Coemansia</taxon>
    </lineage>
</organism>
<evidence type="ECO:0000256" key="5">
    <source>
        <dbReference type="ARBA" id="ARBA00023136"/>
    </source>
</evidence>
<dbReference type="PANTHER" id="PTHR10556:SF43">
    <property type="entry name" value="STEROID 5-ALPHA-REDUCTASE DET2"/>
    <property type="match status" value="1"/>
</dbReference>
<gene>
    <name evidence="8" type="ORF">H4R20_005387</name>
</gene>
<sequence length="292" mass="33069">MAAISEKDLFESVLHGFWAMSWVIAGALMVVGSPYGSQTSYRGKLAVNGQLAWIAMELVSPAVLLYARYSHMAPVLCLLNIAPSIHNTESTAEELLSFKDTLVLLWLVHYAYRAILYPLRQPSRKPMHLGIMLSAVLFNSVNGYLNGRWLSLYAPLEYQQNVGVYIAHNRWRCWTGLILFAGGFIGNIYHDNVLMRLRRTPQSVRKEQKSKSTRYSIPYGGLFGLVSCPHYLCELIEWTGFAMLSGSPAAWTFVINVACNLLPRAYHIHQWYRATFPATYPTSRKAIIPYLL</sequence>
<dbReference type="OrthoDB" id="5788137at2759"/>
<dbReference type="Proteomes" id="UP001140094">
    <property type="component" value="Unassembled WGS sequence"/>
</dbReference>
<accession>A0A9W8LR65</accession>
<evidence type="ECO:0000256" key="2">
    <source>
        <dbReference type="ARBA" id="ARBA00007742"/>
    </source>
</evidence>
<protein>
    <recommendedName>
        <fullName evidence="7">3-oxo-5-alpha-steroid 4-dehydrogenase C-terminal domain-containing protein</fullName>
    </recommendedName>
</protein>
<feature type="transmembrane region" description="Helical" evidence="6">
    <location>
        <begin position="51"/>
        <end position="69"/>
    </location>
</feature>
<dbReference type="PROSITE" id="PS50244">
    <property type="entry name" value="S5A_REDUCTASE"/>
    <property type="match status" value="1"/>
</dbReference>
<keyword evidence="9" id="KW-1185">Reference proteome</keyword>
<feature type="transmembrane region" description="Helical" evidence="6">
    <location>
        <begin position="126"/>
        <end position="145"/>
    </location>
</feature>
<reference evidence="8" key="1">
    <citation type="submission" date="2022-07" db="EMBL/GenBank/DDBJ databases">
        <title>Phylogenomic reconstructions and comparative analyses of Kickxellomycotina fungi.</title>
        <authorList>
            <person name="Reynolds N.K."/>
            <person name="Stajich J.E."/>
            <person name="Barry K."/>
            <person name="Grigoriev I.V."/>
            <person name="Crous P."/>
            <person name="Smith M.E."/>
        </authorList>
    </citation>
    <scope>NUCLEOTIDE SEQUENCE</scope>
    <source>
        <strain evidence="8">NRRL 1565</strain>
    </source>
</reference>
<keyword evidence="5 6" id="KW-0472">Membrane</keyword>
<feature type="domain" description="3-oxo-5-alpha-steroid 4-dehydrogenase C-terminal" evidence="7">
    <location>
        <begin position="126"/>
        <end position="292"/>
    </location>
</feature>
<dbReference type="InterPro" id="IPR016636">
    <property type="entry name" value="3-oxo-5-alpha-steroid_4-DH"/>
</dbReference>
<comment type="caution">
    <text evidence="8">The sequence shown here is derived from an EMBL/GenBank/DDBJ whole genome shotgun (WGS) entry which is preliminary data.</text>
</comment>
<evidence type="ECO:0000313" key="8">
    <source>
        <dbReference type="EMBL" id="KAJ2796871.1"/>
    </source>
</evidence>
<evidence type="ECO:0000256" key="4">
    <source>
        <dbReference type="ARBA" id="ARBA00022989"/>
    </source>
</evidence>
<proteinExistence type="inferred from homology"/>
<keyword evidence="4 6" id="KW-1133">Transmembrane helix</keyword>
<dbReference type="PIRSF" id="PIRSF015596">
    <property type="entry name" value="5_alpha-SR2"/>
    <property type="match status" value="1"/>
</dbReference>
<dbReference type="EMBL" id="JANBUO010001778">
    <property type="protein sequence ID" value="KAJ2796871.1"/>
    <property type="molecule type" value="Genomic_DNA"/>
</dbReference>
<feature type="transmembrane region" description="Helical" evidence="6">
    <location>
        <begin position="174"/>
        <end position="194"/>
    </location>
</feature>
<dbReference type="InterPro" id="IPR001104">
    <property type="entry name" value="3-oxo-5_a-steroid_4-DH_C"/>
</dbReference>
<keyword evidence="3 6" id="KW-0812">Transmembrane</keyword>